<keyword evidence="2" id="KW-0645">Protease</keyword>
<dbReference type="GO" id="GO:0008240">
    <property type="term" value="F:tripeptidyl-peptidase activity"/>
    <property type="evidence" value="ECO:0007669"/>
    <property type="project" value="TreeGrafter"/>
</dbReference>
<keyword evidence="4" id="KW-0378">Hydrolase</keyword>
<dbReference type="InterPro" id="IPR023828">
    <property type="entry name" value="Peptidase_S8_Ser-AS"/>
</dbReference>
<feature type="domain" description="Peptidase S53" evidence="10">
    <location>
        <begin position="236"/>
        <end position="638"/>
    </location>
</feature>
<evidence type="ECO:0000256" key="9">
    <source>
        <dbReference type="SAM" id="SignalP"/>
    </source>
</evidence>
<evidence type="ECO:0000313" key="12">
    <source>
        <dbReference type="Proteomes" id="UP001163105"/>
    </source>
</evidence>
<dbReference type="SMART" id="SM00944">
    <property type="entry name" value="Pro-kuma_activ"/>
    <property type="match status" value="1"/>
</dbReference>
<dbReference type="CDD" id="cd11377">
    <property type="entry name" value="Pro-peptidase_S53"/>
    <property type="match status" value="1"/>
</dbReference>
<protein>
    <submittedName>
        <fullName evidence="11">Peptidase S8/S53, subtilisin/kexin/sedolisin</fullName>
    </submittedName>
</protein>
<evidence type="ECO:0000313" key="11">
    <source>
        <dbReference type="EMBL" id="KAJ6446394.1"/>
    </source>
</evidence>
<comment type="cofactor">
    <cofactor evidence="8">
        <name>Ca(2+)</name>
        <dbReference type="ChEBI" id="CHEBI:29108"/>
    </cofactor>
    <text evidence="8">Binds 1 Ca(2+) ion per subunit.</text>
</comment>
<feature type="binding site" evidence="8">
    <location>
        <position position="590"/>
    </location>
    <ligand>
        <name>Ca(2+)</name>
        <dbReference type="ChEBI" id="CHEBI:29108"/>
    </ligand>
</feature>
<feature type="binding site" evidence="8">
    <location>
        <position position="589"/>
    </location>
    <ligand>
        <name>Ca(2+)</name>
        <dbReference type="ChEBI" id="CHEBI:29108"/>
    </ligand>
</feature>
<evidence type="ECO:0000256" key="4">
    <source>
        <dbReference type="ARBA" id="ARBA00022801"/>
    </source>
</evidence>
<comment type="caution">
    <text evidence="8">Lacks conserved residue(s) required for the propagation of feature annotation.</text>
</comment>
<dbReference type="GO" id="GO:0004252">
    <property type="term" value="F:serine-type endopeptidase activity"/>
    <property type="evidence" value="ECO:0007669"/>
    <property type="project" value="InterPro"/>
</dbReference>
<evidence type="ECO:0000256" key="5">
    <source>
        <dbReference type="ARBA" id="ARBA00022825"/>
    </source>
</evidence>
<dbReference type="GO" id="GO:0046872">
    <property type="term" value="F:metal ion binding"/>
    <property type="evidence" value="ECO:0007669"/>
    <property type="project" value="UniProtKB-UniRule"/>
</dbReference>
<dbReference type="InterPro" id="IPR015366">
    <property type="entry name" value="S53_propep"/>
</dbReference>
<dbReference type="InterPro" id="IPR050819">
    <property type="entry name" value="Tripeptidyl-peptidase_I"/>
</dbReference>
<feature type="signal peptide" evidence="9">
    <location>
        <begin position="1"/>
        <end position="16"/>
    </location>
</feature>
<gene>
    <name evidence="11" type="primary">TPP1</name>
    <name evidence="11" type="ORF">O9K51_01167</name>
</gene>
<keyword evidence="9" id="KW-0732">Signal</keyword>
<dbReference type="PANTHER" id="PTHR14218">
    <property type="entry name" value="PROTEASE S8 TRIPEPTIDYL PEPTIDASE I CLN2"/>
    <property type="match status" value="1"/>
</dbReference>
<dbReference type="SUPFAM" id="SSF54897">
    <property type="entry name" value="Protease propeptides/inhibitors"/>
    <property type="match status" value="1"/>
</dbReference>
<dbReference type="PROSITE" id="PS00138">
    <property type="entry name" value="SUBTILASE_SER"/>
    <property type="match status" value="1"/>
</dbReference>
<evidence type="ECO:0000259" key="10">
    <source>
        <dbReference type="PROSITE" id="PS51695"/>
    </source>
</evidence>
<dbReference type="PANTHER" id="PTHR14218:SF19">
    <property type="entry name" value="SERINE PROTEASE AORO, PUTATIVE (AFU_ORTHOLOGUE AFUA_6G10250)-RELATED"/>
    <property type="match status" value="1"/>
</dbReference>
<feature type="binding site" evidence="8">
    <location>
        <position position="618"/>
    </location>
    <ligand>
        <name>Ca(2+)</name>
        <dbReference type="ChEBI" id="CHEBI:29108"/>
    </ligand>
</feature>
<keyword evidence="3 8" id="KW-0479">Metal-binding</keyword>
<feature type="chain" id="PRO_5044227786" evidence="9">
    <location>
        <begin position="17"/>
        <end position="638"/>
    </location>
</feature>
<dbReference type="SUPFAM" id="SSF52743">
    <property type="entry name" value="Subtilisin-like"/>
    <property type="match status" value="1"/>
</dbReference>
<keyword evidence="7" id="KW-0865">Zymogen</keyword>
<evidence type="ECO:0000256" key="2">
    <source>
        <dbReference type="ARBA" id="ARBA00022670"/>
    </source>
</evidence>
<feature type="binding site" evidence="8">
    <location>
        <position position="616"/>
    </location>
    <ligand>
        <name>Ca(2+)</name>
        <dbReference type="ChEBI" id="CHEBI:29108"/>
    </ligand>
</feature>
<reference evidence="11" key="1">
    <citation type="submission" date="2023-01" db="EMBL/GenBank/DDBJ databases">
        <title>The growth and conidiation of Purpureocillium lavendulum are regulated by nitrogen source and histone H3K14 acetylation.</title>
        <authorList>
            <person name="Tang P."/>
            <person name="Han J."/>
            <person name="Zhang C."/>
            <person name="Tang P."/>
            <person name="Qi F."/>
            <person name="Zhang K."/>
            <person name="Liang L."/>
        </authorList>
    </citation>
    <scope>NUCLEOTIDE SEQUENCE</scope>
    <source>
        <strain evidence="11">YMF1.00683</strain>
    </source>
</reference>
<dbReference type="EMBL" id="JAQHRD010000001">
    <property type="protein sequence ID" value="KAJ6446394.1"/>
    <property type="molecule type" value="Genomic_DNA"/>
</dbReference>
<proteinExistence type="predicted"/>
<evidence type="ECO:0000256" key="7">
    <source>
        <dbReference type="ARBA" id="ARBA00023145"/>
    </source>
</evidence>
<dbReference type="Gene3D" id="3.40.50.200">
    <property type="entry name" value="Peptidase S8/S53 domain"/>
    <property type="match status" value="1"/>
</dbReference>
<sequence>MRAILLLSGLLAGALGAPTLHDRAGHVLHQKRSEEVHYNAWVKREAADPNTKVQARVALKQRNLERGMDLIMEVSDPKHASGKYGQWYSREQLIELFAPADESIVKVKEWLVLSGVAEASIVVPQSKGWVHFDATVSQLEALVKADYHIYNHARSPDEGSHLGTDEYHLPADIAAHVDFIVPGTAFAQLHRRGRPSSLRKRKLGPGQMGGARPFEPLEAEAESNPGIHYSGDCARSVTPNCLRSMYNIPSGSKAHPSNKLGIFEEDQEYYVQSDMDKYVKLVAPWVPLNFTPVAGGECMLDFEMAVPLIYPQQTVLYSVPSPPGNTQYGIWNPFLDAMDGSYCNFTSHGYTGDTPSIDGTWNPHECGTVAATNVISISYGLTEPFYPGGKYLERQCDEWMKLALGGTTVLVASGDDGVGGSGIDCQGPNHDIFVPDATCDCPYITGVGSTALPLHKRPGDREIATEGFSSGGGFSNVYKTPDFQKDAVQTYLTKYPPKYPSFATSRGQVPKTGGVYNRIGRGFPDLSAVGSHGFVVVGGQSGHLGGTSMSAPIVAAMLNLINEERLAAGKPTVGFVNPVLYQHPEMFNDILVGSQPLGGNTNDGCGTNEGFLCQPGWDPVTGLGTPKFKKMLEVFMSV</sequence>
<evidence type="ECO:0000256" key="6">
    <source>
        <dbReference type="ARBA" id="ARBA00022837"/>
    </source>
</evidence>
<evidence type="ECO:0000256" key="1">
    <source>
        <dbReference type="ARBA" id="ARBA00004239"/>
    </source>
</evidence>
<keyword evidence="6 8" id="KW-0106">Calcium</keyword>
<dbReference type="InterPro" id="IPR030400">
    <property type="entry name" value="Sedolisin_dom"/>
</dbReference>
<evidence type="ECO:0000256" key="8">
    <source>
        <dbReference type="PROSITE-ProRule" id="PRU01032"/>
    </source>
</evidence>
<dbReference type="Proteomes" id="UP001163105">
    <property type="component" value="Unassembled WGS sequence"/>
</dbReference>
<name>A0AB34G4M4_9HYPO</name>
<dbReference type="PROSITE" id="PS51695">
    <property type="entry name" value="SEDOLISIN"/>
    <property type="match status" value="1"/>
</dbReference>
<keyword evidence="5" id="KW-0720">Serine protease</keyword>
<comment type="subcellular location">
    <subcellularLocation>
        <location evidence="1">Secreted</location>
        <location evidence="1">Extracellular space</location>
    </subcellularLocation>
</comment>
<evidence type="ECO:0000256" key="3">
    <source>
        <dbReference type="ARBA" id="ARBA00022723"/>
    </source>
</evidence>
<dbReference type="Pfam" id="PF09286">
    <property type="entry name" value="Pro-kuma_activ"/>
    <property type="match status" value="1"/>
</dbReference>
<accession>A0AB34G4M4</accession>
<dbReference type="GO" id="GO:0006508">
    <property type="term" value="P:proteolysis"/>
    <property type="evidence" value="ECO:0007669"/>
    <property type="project" value="UniProtKB-KW"/>
</dbReference>
<dbReference type="GO" id="GO:0005576">
    <property type="term" value="C:extracellular region"/>
    <property type="evidence" value="ECO:0007669"/>
    <property type="project" value="UniProtKB-SubCell"/>
</dbReference>
<dbReference type="CDD" id="cd04056">
    <property type="entry name" value="Peptidases_S53"/>
    <property type="match status" value="1"/>
</dbReference>
<dbReference type="AlphaFoldDB" id="A0AB34G4M4"/>
<organism evidence="11 12">
    <name type="scientific">Purpureocillium lavendulum</name>
    <dbReference type="NCBI Taxonomy" id="1247861"/>
    <lineage>
        <taxon>Eukaryota</taxon>
        <taxon>Fungi</taxon>
        <taxon>Dikarya</taxon>
        <taxon>Ascomycota</taxon>
        <taxon>Pezizomycotina</taxon>
        <taxon>Sordariomycetes</taxon>
        <taxon>Hypocreomycetidae</taxon>
        <taxon>Hypocreales</taxon>
        <taxon>Ophiocordycipitaceae</taxon>
        <taxon>Purpureocillium</taxon>
    </lineage>
</organism>
<dbReference type="InterPro" id="IPR036852">
    <property type="entry name" value="Peptidase_S8/S53_dom_sf"/>
</dbReference>
<keyword evidence="12" id="KW-1185">Reference proteome</keyword>
<comment type="caution">
    <text evidence="11">The sequence shown here is derived from an EMBL/GenBank/DDBJ whole genome shotgun (WGS) entry which is preliminary data.</text>
</comment>